<evidence type="ECO:0000313" key="17">
    <source>
        <dbReference type="EMBL" id="VDD86219.1"/>
    </source>
</evidence>
<keyword evidence="9 12" id="KW-0406">Ion transport</keyword>
<dbReference type="Proteomes" id="UP000274131">
    <property type="component" value="Unassembled WGS sequence"/>
</dbReference>
<evidence type="ECO:0000256" key="7">
    <source>
        <dbReference type="ARBA" id="ARBA00022958"/>
    </source>
</evidence>
<comment type="similarity">
    <text evidence="2 12">Belongs to the two pore domain potassium channel (TC 1.A.1.8) family.</text>
</comment>
<evidence type="ECO:0000256" key="9">
    <source>
        <dbReference type="ARBA" id="ARBA00023065"/>
    </source>
</evidence>
<feature type="domain" description="Potassium channel" evidence="16">
    <location>
        <begin position="182"/>
        <end position="238"/>
    </location>
</feature>
<dbReference type="PANTHER" id="PTHR11003:SF98">
    <property type="entry name" value="POTASSIUM CHANNEL DOMAIN-CONTAINING PROTEIN"/>
    <property type="match status" value="1"/>
</dbReference>
<dbReference type="InterPro" id="IPR003280">
    <property type="entry name" value="2pore_dom_K_chnl"/>
</dbReference>
<evidence type="ECO:0000256" key="5">
    <source>
        <dbReference type="ARBA" id="ARBA00022692"/>
    </source>
</evidence>
<keyword evidence="18" id="KW-1185">Reference proteome</keyword>
<proteinExistence type="inferred from homology"/>
<evidence type="ECO:0000256" key="13">
    <source>
        <dbReference type="SAM" id="MobiDB-lite"/>
    </source>
</evidence>
<dbReference type="GO" id="GO:0005886">
    <property type="term" value="C:plasma membrane"/>
    <property type="evidence" value="ECO:0007669"/>
    <property type="project" value="TreeGrafter"/>
</dbReference>
<reference evidence="19" key="1">
    <citation type="submission" date="2017-02" db="UniProtKB">
        <authorList>
            <consortium name="WormBaseParasite"/>
        </authorList>
    </citation>
    <scope>IDENTIFICATION</scope>
</reference>
<feature type="transmembrane region" description="Helical" evidence="14">
    <location>
        <begin position="182"/>
        <end position="201"/>
    </location>
</feature>
<keyword evidence="8 14" id="KW-1133">Transmembrane helix</keyword>
<organism evidence="19">
    <name type="scientific">Enterobius vermicularis</name>
    <name type="common">Human pinworm</name>
    <dbReference type="NCBI Taxonomy" id="51028"/>
    <lineage>
        <taxon>Eukaryota</taxon>
        <taxon>Metazoa</taxon>
        <taxon>Ecdysozoa</taxon>
        <taxon>Nematoda</taxon>
        <taxon>Chromadorea</taxon>
        <taxon>Rhabditida</taxon>
        <taxon>Spirurina</taxon>
        <taxon>Oxyuridomorpha</taxon>
        <taxon>Oxyuroidea</taxon>
        <taxon>Oxyuridae</taxon>
        <taxon>Enterobius</taxon>
    </lineage>
</organism>
<feature type="signal peptide" evidence="15">
    <location>
        <begin position="1"/>
        <end position="21"/>
    </location>
</feature>
<dbReference type="Gene3D" id="1.10.287.70">
    <property type="match status" value="1"/>
</dbReference>
<evidence type="ECO:0000256" key="4">
    <source>
        <dbReference type="ARBA" id="ARBA00022538"/>
    </source>
</evidence>
<feature type="compositionally biased region" description="Low complexity" evidence="13">
    <location>
        <begin position="273"/>
        <end position="283"/>
    </location>
</feature>
<dbReference type="OrthoDB" id="297496at2759"/>
<dbReference type="PANTHER" id="PTHR11003">
    <property type="entry name" value="POTASSIUM CHANNEL, SUBFAMILY K"/>
    <property type="match status" value="1"/>
</dbReference>
<keyword evidence="3 12" id="KW-0813">Transport</keyword>
<keyword evidence="6" id="KW-0631">Potassium channel</keyword>
<dbReference type="STRING" id="51028.A0A0N4UW09"/>
<dbReference type="WBParaSite" id="EVEC_0000165401-mRNA-1">
    <property type="protein sequence ID" value="EVEC_0000165401-mRNA-1"/>
    <property type="gene ID" value="EVEC_0000165401"/>
</dbReference>
<feature type="transmembrane region" description="Helical" evidence="14">
    <location>
        <begin position="381"/>
        <end position="403"/>
    </location>
</feature>
<evidence type="ECO:0000256" key="14">
    <source>
        <dbReference type="SAM" id="Phobius"/>
    </source>
</evidence>
<evidence type="ECO:0000256" key="2">
    <source>
        <dbReference type="ARBA" id="ARBA00006666"/>
    </source>
</evidence>
<dbReference type="GO" id="GO:0015271">
    <property type="term" value="F:outward rectifier potassium channel activity"/>
    <property type="evidence" value="ECO:0007669"/>
    <property type="project" value="TreeGrafter"/>
</dbReference>
<dbReference type="Pfam" id="PF07885">
    <property type="entry name" value="Ion_trans_2"/>
    <property type="match status" value="2"/>
</dbReference>
<feature type="transmembrane region" description="Helical" evidence="14">
    <location>
        <begin position="73"/>
        <end position="97"/>
    </location>
</feature>
<dbReference type="PRINTS" id="PR01333">
    <property type="entry name" value="2POREKCHANEL"/>
</dbReference>
<keyword evidence="7" id="KW-0630">Potassium</keyword>
<keyword evidence="15" id="KW-0732">Signal</keyword>
<feature type="transmembrane region" description="Helical" evidence="14">
    <location>
        <begin position="327"/>
        <end position="346"/>
    </location>
</feature>
<evidence type="ECO:0000256" key="8">
    <source>
        <dbReference type="ARBA" id="ARBA00022989"/>
    </source>
</evidence>
<comment type="subcellular location">
    <subcellularLocation>
        <location evidence="1">Membrane</location>
        <topology evidence="1">Multi-pass membrane protein</topology>
    </subcellularLocation>
</comment>
<feature type="domain" description="Potassium channel" evidence="16">
    <location>
        <begin position="335"/>
        <end position="404"/>
    </location>
</feature>
<name>A0A0N4UW09_ENTVE</name>
<evidence type="ECO:0000256" key="15">
    <source>
        <dbReference type="SAM" id="SignalP"/>
    </source>
</evidence>
<evidence type="ECO:0000256" key="11">
    <source>
        <dbReference type="ARBA" id="ARBA00023303"/>
    </source>
</evidence>
<evidence type="ECO:0000256" key="6">
    <source>
        <dbReference type="ARBA" id="ARBA00022826"/>
    </source>
</evidence>
<keyword evidence="11 12" id="KW-0407">Ion channel</keyword>
<dbReference type="InterPro" id="IPR003092">
    <property type="entry name" value="2pore_dom_K_chnl_TASK"/>
</dbReference>
<dbReference type="EMBL" id="UXUI01007201">
    <property type="protein sequence ID" value="VDD86219.1"/>
    <property type="molecule type" value="Genomic_DNA"/>
</dbReference>
<feature type="chain" id="PRO_5043122459" evidence="15">
    <location>
        <begin position="22"/>
        <end position="563"/>
    </location>
</feature>
<keyword evidence="4" id="KW-0633">Potassium transport</keyword>
<dbReference type="InterPro" id="IPR013099">
    <property type="entry name" value="K_chnl_dom"/>
</dbReference>
<dbReference type="AlphaFoldDB" id="A0A0N4UW09"/>
<protein>
    <submittedName>
        <fullName evidence="19">TWiK family of potassium channels protein 7</fullName>
    </submittedName>
</protein>
<keyword evidence="10 14" id="KW-0472">Membrane</keyword>
<dbReference type="PRINTS" id="PR01095">
    <property type="entry name" value="TASKCHANNEL"/>
</dbReference>
<dbReference type="GO" id="GO:0030322">
    <property type="term" value="P:stabilization of membrane potential"/>
    <property type="evidence" value="ECO:0007669"/>
    <property type="project" value="TreeGrafter"/>
</dbReference>
<accession>A0A0N4UW09</accession>
<feature type="region of interest" description="Disordered" evidence="13">
    <location>
        <begin position="262"/>
        <end position="285"/>
    </location>
</feature>
<evidence type="ECO:0000256" key="3">
    <source>
        <dbReference type="ARBA" id="ARBA00022448"/>
    </source>
</evidence>
<evidence type="ECO:0000256" key="12">
    <source>
        <dbReference type="RuleBase" id="RU003857"/>
    </source>
</evidence>
<evidence type="ECO:0000313" key="19">
    <source>
        <dbReference type="WBParaSite" id="EVEC_0000165401-mRNA-1"/>
    </source>
</evidence>
<evidence type="ECO:0000256" key="1">
    <source>
        <dbReference type="ARBA" id="ARBA00004141"/>
    </source>
</evidence>
<sequence>MCMYLCECWQIVAVAVGAANAAADGSDASDSDTEEIPMEMDLTTAGAPISDDEAELQKNLASQSKFVMYAKMILPHIGLVLLLFAYLVIGAIVFHYIEAPNERKVKNQELETIFKLRDNFHDVIWNLWNLTRTNESVVSRETFNEIGQIYFKDLIKAVFKAYRNQFINDRHLLNQTDGDEILWTYANSIFFSVTVITTIGYGNLVPATRLGRVACICFALFGIPLLLITIADIGKFLSDFLSFLYRTYRSFKRKVAKQSRRISQHYRDRDRSLSQSQQSCSSSMKAGSINLGDMESVSGDSTEHQNLIEYMYRKVQQYTCLKDELRIPVVMVLFVLVAYTTIGGVLFRALEEWQYFDAFYFCFITMATIGFGDIVPTRQVYLFFTMAYIIFGLSLATMCIDLAGTEYIRKIHYIGTKMEDAKGAVMTGLQAGEHLLKHTGIEVIRTAGGKLVQVGGAVLSSKQAQELGVDYVLADLQYHQKNILYEPLSQAVQKLVKSANIKILPDELTEKDGYIVQNKSYDKPGWKRYALFRRSPNAIQRVLVPSKGNRIVVVPFLLKESNV</sequence>
<reference evidence="17 18" key="2">
    <citation type="submission" date="2018-10" db="EMBL/GenBank/DDBJ databases">
        <authorList>
            <consortium name="Pathogen Informatics"/>
        </authorList>
    </citation>
    <scope>NUCLEOTIDE SEQUENCE [LARGE SCALE GENOMIC DNA]</scope>
</reference>
<dbReference type="GO" id="GO:0022841">
    <property type="term" value="F:potassium ion leak channel activity"/>
    <property type="evidence" value="ECO:0007669"/>
    <property type="project" value="TreeGrafter"/>
</dbReference>
<keyword evidence="5 12" id="KW-0812">Transmembrane</keyword>
<feature type="transmembrane region" description="Helical" evidence="14">
    <location>
        <begin position="213"/>
        <end position="234"/>
    </location>
</feature>
<gene>
    <name evidence="17" type="ORF">EVEC_LOCUS1362</name>
</gene>
<dbReference type="SUPFAM" id="SSF81324">
    <property type="entry name" value="Voltage-gated potassium channels"/>
    <property type="match status" value="2"/>
</dbReference>
<evidence type="ECO:0000313" key="18">
    <source>
        <dbReference type="Proteomes" id="UP000274131"/>
    </source>
</evidence>
<evidence type="ECO:0000259" key="16">
    <source>
        <dbReference type="Pfam" id="PF07885"/>
    </source>
</evidence>
<evidence type="ECO:0000256" key="10">
    <source>
        <dbReference type="ARBA" id="ARBA00023136"/>
    </source>
</evidence>
<feature type="transmembrane region" description="Helical" evidence="14">
    <location>
        <begin position="358"/>
        <end position="375"/>
    </location>
</feature>